<dbReference type="OrthoDB" id="514070at2759"/>
<protein>
    <submittedName>
        <fullName evidence="2">Uncharacterized protein</fullName>
    </submittedName>
</protein>
<evidence type="ECO:0000313" key="3">
    <source>
        <dbReference type="Proteomes" id="UP000799766"/>
    </source>
</evidence>
<evidence type="ECO:0000313" key="2">
    <source>
        <dbReference type="EMBL" id="KAF2457757.1"/>
    </source>
</evidence>
<feature type="region of interest" description="Disordered" evidence="1">
    <location>
        <begin position="214"/>
        <end position="249"/>
    </location>
</feature>
<dbReference type="EMBL" id="MU001679">
    <property type="protein sequence ID" value="KAF2457757.1"/>
    <property type="molecule type" value="Genomic_DNA"/>
</dbReference>
<name>A0A6A6P1V7_9PEZI</name>
<feature type="compositionally biased region" description="Low complexity" evidence="1">
    <location>
        <begin position="79"/>
        <end position="89"/>
    </location>
</feature>
<gene>
    <name evidence="2" type="ORF">BDY21DRAFT_284939</name>
</gene>
<dbReference type="AlphaFoldDB" id="A0A6A6P1V7"/>
<sequence length="411" mass="42530">MLSAADLQALLRFLSQDAKIPLASAMGKVKELEKAELTSPQTISKTPLTKLQTIFTDEKAAKQILNAAKRVTKKRAGGPSSDSPSSSPRASKKPKPTSPHDTLDPRAYESSLALPTSNLSLPDLSAITIHTNRAPLLLAFALTTLAYTMPSQPLSSRLSLAQGVVSANSKTKAISIGLDKGPAAEREGWGEGQPVVRVLGRDIRVMRREGHAWEAAGGATDGGERAAGQGTQAASQALGAGEPQRRGDAGDDAALWAVDLEALKRARAAPAPEARAARAPSAAPLPIYTPESARTYLLKAFDSSAAAGAPSGASPASAAAAAAAAATAAAAAKRRREENLAHLLAALDALCASWASTLGTADLDARAWAWYVRVRPEVEAGPAGWGGKGDVRLADVLGLRREEGERGARGT</sequence>
<accession>A0A6A6P1V7</accession>
<organism evidence="2 3">
    <name type="scientific">Lineolata rhizophorae</name>
    <dbReference type="NCBI Taxonomy" id="578093"/>
    <lineage>
        <taxon>Eukaryota</taxon>
        <taxon>Fungi</taxon>
        <taxon>Dikarya</taxon>
        <taxon>Ascomycota</taxon>
        <taxon>Pezizomycotina</taxon>
        <taxon>Dothideomycetes</taxon>
        <taxon>Dothideomycetes incertae sedis</taxon>
        <taxon>Lineolatales</taxon>
        <taxon>Lineolataceae</taxon>
        <taxon>Lineolata</taxon>
    </lineage>
</organism>
<evidence type="ECO:0000256" key="1">
    <source>
        <dbReference type="SAM" id="MobiDB-lite"/>
    </source>
</evidence>
<proteinExistence type="predicted"/>
<keyword evidence="3" id="KW-1185">Reference proteome</keyword>
<reference evidence="2" key="1">
    <citation type="journal article" date="2020" name="Stud. Mycol.">
        <title>101 Dothideomycetes genomes: a test case for predicting lifestyles and emergence of pathogens.</title>
        <authorList>
            <person name="Haridas S."/>
            <person name="Albert R."/>
            <person name="Binder M."/>
            <person name="Bloem J."/>
            <person name="Labutti K."/>
            <person name="Salamov A."/>
            <person name="Andreopoulos B."/>
            <person name="Baker S."/>
            <person name="Barry K."/>
            <person name="Bills G."/>
            <person name="Bluhm B."/>
            <person name="Cannon C."/>
            <person name="Castanera R."/>
            <person name="Culley D."/>
            <person name="Daum C."/>
            <person name="Ezra D."/>
            <person name="Gonzalez J."/>
            <person name="Henrissat B."/>
            <person name="Kuo A."/>
            <person name="Liang C."/>
            <person name="Lipzen A."/>
            <person name="Lutzoni F."/>
            <person name="Magnuson J."/>
            <person name="Mondo S."/>
            <person name="Nolan M."/>
            <person name="Ohm R."/>
            <person name="Pangilinan J."/>
            <person name="Park H.-J."/>
            <person name="Ramirez L."/>
            <person name="Alfaro M."/>
            <person name="Sun H."/>
            <person name="Tritt A."/>
            <person name="Yoshinaga Y."/>
            <person name="Zwiers L.-H."/>
            <person name="Turgeon B."/>
            <person name="Goodwin S."/>
            <person name="Spatafora J."/>
            <person name="Crous P."/>
            <person name="Grigoriev I."/>
        </authorList>
    </citation>
    <scope>NUCLEOTIDE SEQUENCE</scope>
    <source>
        <strain evidence="2">ATCC 16933</strain>
    </source>
</reference>
<feature type="compositionally biased region" description="Low complexity" evidence="1">
    <location>
        <begin position="226"/>
        <end position="241"/>
    </location>
</feature>
<feature type="region of interest" description="Disordered" evidence="1">
    <location>
        <begin position="69"/>
        <end position="105"/>
    </location>
</feature>
<dbReference type="Proteomes" id="UP000799766">
    <property type="component" value="Unassembled WGS sequence"/>
</dbReference>